<gene>
    <name evidence="1" type="ORF">RND71_039300</name>
</gene>
<evidence type="ECO:0000313" key="1">
    <source>
        <dbReference type="EMBL" id="KAK4340799.1"/>
    </source>
</evidence>
<comment type="caution">
    <text evidence="1">The sequence shown here is derived from an EMBL/GenBank/DDBJ whole genome shotgun (WGS) entry which is preliminary data.</text>
</comment>
<dbReference type="SUPFAM" id="SSF56672">
    <property type="entry name" value="DNA/RNA polymerases"/>
    <property type="match status" value="1"/>
</dbReference>
<dbReference type="EMBL" id="JAVYJV010000022">
    <property type="protein sequence ID" value="KAK4340799.1"/>
    <property type="molecule type" value="Genomic_DNA"/>
</dbReference>
<keyword evidence="2" id="KW-1185">Reference proteome</keyword>
<sequence>MIGKLTFFLGLQIKQSEDGIFISQSKYAKNLVKRFSLENVKQMKTPMGSSQKICKDNVGENVDPTLYRSIIDILLYLTASHPYIMFSVCVCARFQGCPKISHLNAVKRIIRYVAGTCELGIWYSKDTNPNLIGYSDSDWVGDVDDRKSMSGGYFYLGNNLVSWYTRKQNCVSLSTAESEYVAAGSCCSQLIWLRHMLDDYDFSSNILVLYCDNLSAINISKNLVQHSRTKHIDIRHHFLRDLVEKQLAQIEHVDTLHQLADIFTKALDHERFSSLKKSLGLCNL</sequence>
<accession>A0AAE1QVN0</accession>
<organism evidence="1 2">
    <name type="scientific">Anisodus tanguticus</name>
    <dbReference type="NCBI Taxonomy" id="243964"/>
    <lineage>
        <taxon>Eukaryota</taxon>
        <taxon>Viridiplantae</taxon>
        <taxon>Streptophyta</taxon>
        <taxon>Embryophyta</taxon>
        <taxon>Tracheophyta</taxon>
        <taxon>Spermatophyta</taxon>
        <taxon>Magnoliopsida</taxon>
        <taxon>eudicotyledons</taxon>
        <taxon>Gunneridae</taxon>
        <taxon>Pentapetalae</taxon>
        <taxon>asterids</taxon>
        <taxon>lamiids</taxon>
        <taxon>Solanales</taxon>
        <taxon>Solanaceae</taxon>
        <taxon>Solanoideae</taxon>
        <taxon>Hyoscyameae</taxon>
        <taxon>Anisodus</taxon>
    </lineage>
</organism>
<reference evidence="1" key="1">
    <citation type="submission" date="2023-12" db="EMBL/GenBank/DDBJ databases">
        <title>Genome assembly of Anisodus tanguticus.</title>
        <authorList>
            <person name="Wang Y.-J."/>
        </authorList>
    </citation>
    <scope>NUCLEOTIDE SEQUENCE</scope>
    <source>
        <strain evidence="1">KB-2021</strain>
        <tissue evidence="1">Leaf</tissue>
    </source>
</reference>
<dbReference type="PANTHER" id="PTHR11439:SF442">
    <property type="entry name" value="CYSTEINE-RICH RLK (RECEPTOR-LIKE PROTEIN KINASE) 8"/>
    <property type="match status" value="1"/>
</dbReference>
<protein>
    <submittedName>
        <fullName evidence="1">Uncharacterized protein</fullName>
    </submittedName>
</protein>
<proteinExistence type="predicted"/>
<dbReference type="Proteomes" id="UP001291623">
    <property type="component" value="Unassembled WGS sequence"/>
</dbReference>
<dbReference type="InterPro" id="IPR043502">
    <property type="entry name" value="DNA/RNA_pol_sf"/>
</dbReference>
<evidence type="ECO:0000313" key="2">
    <source>
        <dbReference type="Proteomes" id="UP001291623"/>
    </source>
</evidence>
<dbReference type="AlphaFoldDB" id="A0AAE1QVN0"/>
<dbReference type="PANTHER" id="PTHR11439">
    <property type="entry name" value="GAG-POL-RELATED RETROTRANSPOSON"/>
    <property type="match status" value="1"/>
</dbReference>
<dbReference type="CDD" id="cd09272">
    <property type="entry name" value="RNase_HI_RT_Ty1"/>
    <property type="match status" value="1"/>
</dbReference>
<name>A0AAE1QVN0_9SOLA</name>